<feature type="region of interest" description="Disordered" evidence="1">
    <location>
        <begin position="276"/>
        <end position="311"/>
    </location>
</feature>
<keyword evidence="3" id="KW-1185">Reference proteome</keyword>
<dbReference type="OrthoDB" id="2675215at2759"/>
<dbReference type="PANTHER" id="PTHR10622">
    <property type="entry name" value="HET DOMAIN-CONTAINING PROTEIN"/>
    <property type="match status" value="1"/>
</dbReference>
<comment type="caution">
    <text evidence="2">The sequence shown here is derived from an EMBL/GenBank/DDBJ whole genome shotgun (WGS) entry which is preliminary data.</text>
</comment>
<dbReference type="Proteomes" id="UP000719766">
    <property type="component" value="Unassembled WGS sequence"/>
</dbReference>
<name>A0A9P7DYA0_9AGAM</name>
<protein>
    <submittedName>
        <fullName evidence="2">Uncharacterized protein</fullName>
    </submittedName>
</protein>
<reference evidence="2" key="1">
    <citation type="journal article" date="2020" name="New Phytol.">
        <title>Comparative genomics reveals dynamic genome evolution in host specialist ectomycorrhizal fungi.</title>
        <authorList>
            <person name="Lofgren L.A."/>
            <person name="Nguyen N.H."/>
            <person name="Vilgalys R."/>
            <person name="Ruytinx J."/>
            <person name="Liao H.L."/>
            <person name="Branco S."/>
            <person name="Kuo A."/>
            <person name="LaButti K."/>
            <person name="Lipzen A."/>
            <person name="Andreopoulos W."/>
            <person name="Pangilinan J."/>
            <person name="Riley R."/>
            <person name="Hundley H."/>
            <person name="Na H."/>
            <person name="Barry K."/>
            <person name="Grigoriev I.V."/>
            <person name="Stajich J.E."/>
            <person name="Kennedy P.G."/>
        </authorList>
    </citation>
    <scope>NUCLEOTIDE SEQUENCE</scope>
    <source>
        <strain evidence="2">S12</strain>
    </source>
</reference>
<accession>A0A9P7DYA0</accession>
<dbReference type="AlphaFoldDB" id="A0A9P7DYA0"/>
<evidence type="ECO:0000313" key="3">
    <source>
        <dbReference type="Proteomes" id="UP000719766"/>
    </source>
</evidence>
<dbReference type="RefSeq" id="XP_041166842.1">
    <property type="nucleotide sequence ID" value="XM_041305558.1"/>
</dbReference>
<organism evidence="2 3">
    <name type="scientific">Suillus plorans</name>
    <dbReference type="NCBI Taxonomy" id="116603"/>
    <lineage>
        <taxon>Eukaryota</taxon>
        <taxon>Fungi</taxon>
        <taxon>Dikarya</taxon>
        <taxon>Basidiomycota</taxon>
        <taxon>Agaricomycotina</taxon>
        <taxon>Agaricomycetes</taxon>
        <taxon>Agaricomycetidae</taxon>
        <taxon>Boletales</taxon>
        <taxon>Suillineae</taxon>
        <taxon>Suillaceae</taxon>
        <taxon>Suillus</taxon>
    </lineage>
</organism>
<sequence length="311" mass="35534">MRALDNVHYNEFDLFYQKDWSLYLDDRSSNHKDSLAIIQEMRDATGINAQALIAFRLGMRDAWEKLQWVSVHVTTWQENIVYSLFVIFDVNLPVIYGEKKKQELGRLLQEVVAQSGDISALDWVGQSSEFNSCLPANVTLYKAPPYTLSSLSKDDIQALISFLQHVMAVDLPLKLCTWLDNLNAPHFRNCRLHLPCIAFHVTALKWSRAHDREIYEVKADGLHDLVITAEDKLIQFSSPQPTLQKFLLICPWNHYLLELPDFAQSSSLVELPDLDDTENEKGYWPAPGSPSQHSSSEFPEAQESVDPELSD</sequence>
<evidence type="ECO:0000256" key="1">
    <source>
        <dbReference type="SAM" id="MobiDB-lite"/>
    </source>
</evidence>
<dbReference type="PANTHER" id="PTHR10622:SF10">
    <property type="entry name" value="HET DOMAIN-CONTAINING PROTEIN"/>
    <property type="match status" value="1"/>
</dbReference>
<proteinExistence type="predicted"/>
<gene>
    <name evidence="2" type="ORF">HD556DRAFT_1436342</name>
</gene>
<dbReference type="GeneID" id="64599322"/>
<dbReference type="EMBL" id="JABBWE010000002">
    <property type="protein sequence ID" value="KAG1806371.1"/>
    <property type="molecule type" value="Genomic_DNA"/>
</dbReference>
<evidence type="ECO:0000313" key="2">
    <source>
        <dbReference type="EMBL" id="KAG1806371.1"/>
    </source>
</evidence>